<proteinExistence type="predicted"/>
<dbReference type="CDD" id="cd01767">
    <property type="entry name" value="UBX"/>
    <property type="match status" value="1"/>
</dbReference>
<evidence type="ECO:0000256" key="6">
    <source>
        <dbReference type="SAM" id="MobiDB-lite"/>
    </source>
</evidence>
<gene>
    <name evidence="8" type="ORF">CIRG_00433</name>
</gene>
<dbReference type="InterPro" id="IPR036249">
    <property type="entry name" value="Thioredoxin-like_sf"/>
</dbReference>
<keyword evidence="2" id="KW-0834">Unfolded protein response</keyword>
<feature type="compositionally biased region" description="Polar residues" evidence="6">
    <location>
        <begin position="188"/>
        <end position="199"/>
    </location>
</feature>
<evidence type="ECO:0000256" key="3">
    <source>
        <dbReference type="ARBA" id="ARBA00038812"/>
    </source>
</evidence>
<comment type="subunit">
    <text evidence="3">Directly interacts with VCP. Interacts with UBQLN1. Forms a complex with VCP and UBQLN1.</text>
</comment>
<feature type="region of interest" description="Disordered" evidence="6">
    <location>
        <begin position="221"/>
        <end position="257"/>
    </location>
</feature>
<feature type="compositionally biased region" description="Low complexity" evidence="6">
    <location>
        <begin position="406"/>
        <end position="420"/>
    </location>
</feature>
<feature type="domain" description="UBX" evidence="7">
    <location>
        <begin position="254"/>
        <end position="336"/>
    </location>
</feature>
<evidence type="ECO:0000256" key="1">
    <source>
        <dbReference type="ARBA" id="ARBA00004406"/>
    </source>
</evidence>
<name>A0A0J6XVS9_COCIT</name>
<dbReference type="SUPFAM" id="SSF52833">
    <property type="entry name" value="Thioredoxin-like"/>
    <property type="match status" value="1"/>
</dbReference>
<feature type="compositionally biased region" description="Polar residues" evidence="6">
    <location>
        <begin position="129"/>
        <end position="144"/>
    </location>
</feature>
<comment type="function">
    <text evidence="5">Involved in endoplasmic reticulum-associated protein degradation (ERAD). Acts as a platform to recruit both UBQLN1 and VCP to the ER during ERAD.</text>
</comment>
<evidence type="ECO:0000256" key="2">
    <source>
        <dbReference type="ARBA" id="ARBA00023230"/>
    </source>
</evidence>
<dbReference type="InterPro" id="IPR001012">
    <property type="entry name" value="UBX_dom"/>
</dbReference>
<dbReference type="Pfam" id="PF00789">
    <property type="entry name" value="UBX"/>
    <property type="match status" value="1"/>
</dbReference>
<reference evidence="9" key="1">
    <citation type="journal article" date="2010" name="Genome Res.">
        <title>Population genomic sequencing of Coccidioides fungi reveals recent hybridization and transposon control.</title>
        <authorList>
            <person name="Neafsey D.E."/>
            <person name="Barker B.M."/>
            <person name="Sharpton T.J."/>
            <person name="Stajich J.E."/>
            <person name="Park D.J."/>
            <person name="Whiston E."/>
            <person name="Hung C.-Y."/>
            <person name="McMahan C."/>
            <person name="White J."/>
            <person name="Sykes S."/>
            <person name="Heiman D."/>
            <person name="Young S."/>
            <person name="Zeng Q."/>
            <person name="Abouelleil A."/>
            <person name="Aftuck L."/>
            <person name="Bessette D."/>
            <person name="Brown A."/>
            <person name="FitzGerald M."/>
            <person name="Lui A."/>
            <person name="Macdonald J.P."/>
            <person name="Priest M."/>
            <person name="Orbach M.J."/>
            <person name="Galgiani J.N."/>
            <person name="Kirkland T.N."/>
            <person name="Cole G.T."/>
            <person name="Birren B.W."/>
            <person name="Henn M.R."/>
            <person name="Taylor J.W."/>
            <person name="Rounsley S.D."/>
        </authorList>
    </citation>
    <scope>NUCLEOTIDE SEQUENCE [LARGE SCALE GENOMIC DNA]</scope>
    <source>
        <strain evidence="9">RMSCC 2394</strain>
    </source>
</reference>
<evidence type="ECO:0000313" key="9">
    <source>
        <dbReference type="Proteomes" id="UP000054565"/>
    </source>
</evidence>
<comment type="subcellular location">
    <subcellularLocation>
        <location evidence="1">Endoplasmic reticulum membrane</location>
        <topology evidence="1">Peripheral membrane protein</topology>
    </subcellularLocation>
</comment>
<feature type="compositionally biased region" description="Basic and acidic residues" evidence="6">
    <location>
        <begin position="221"/>
        <end position="231"/>
    </location>
</feature>
<feature type="region of interest" description="Disordered" evidence="6">
    <location>
        <begin position="119"/>
        <end position="208"/>
    </location>
</feature>
<protein>
    <recommendedName>
        <fullName evidence="4">UBX domain-containing protein 2</fullName>
    </recommendedName>
</protein>
<dbReference type="GO" id="GO:0006986">
    <property type="term" value="P:response to unfolded protein"/>
    <property type="evidence" value="ECO:0007669"/>
    <property type="project" value="UniProtKB-KW"/>
</dbReference>
<dbReference type="AlphaFoldDB" id="A0A0J6XVS9"/>
<dbReference type="Gene3D" id="3.10.20.90">
    <property type="entry name" value="Phosphatidylinositol 3-kinase Catalytic Subunit, Chain A, domain 1"/>
    <property type="match status" value="1"/>
</dbReference>
<dbReference type="InterPro" id="IPR029071">
    <property type="entry name" value="Ubiquitin-like_domsf"/>
</dbReference>
<dbReference type="Pfam" id="PF23187">
    <property type="entry name" value="UBX7_N"/>
    <property type="match status" value="1"/>
</dbReference>
<dbReference type="PANTHER" id="PTHR46424:SF1">
    <property type="entry name" value="UBX DOMAIN-CONTAINING PROTEIN 4"/>
    <property type="match status" value="1"/>
</dbReference>
<evidence type="ECO:0000256" key="4">
    <source>
        <dbReference type="ARBA" id="ARBA00041575"/>
    </source>
</evidence>
<organism evidence="8 9">
    <name type="scientific">Coccidioides immitis RMSCC 2394</name>
    <dbReference type="NCBI Taxonomy" id="404692"/>
    <lineage>
        <taxon>Eukaryota</taxon>
        <taxon>Fungi</taxon>
        <taxon>Dikarya</taxon>
        <taxon>Ascomycota</taxon>
        <taxon>Pezizomycotina</taxon>
        <taxon>Eurotiomycetes</taxon>
        <taxon>Eurotiomycetidae</taxon>
        <taxon>Onygenales</taxon>
        <taxon>Onygenaceae</taxon>
        <taxon>Coccidioides</taxon>
    </lineage>
</organism>
<dbReference type="SUPFAM" id="SSF54236">
    <property type="entry name" value="Ubiquitin-like"/>
    <property type="match status" value="1"/>
</dbReference>
<dbReference type="GO" id="GO:0005789">
    <property type="term" value="C:endoplasmic reticulum membrane"/>
    <property type="evidence" value="ECO:0007669"/>
    <property type="project" value="UniProtKB-SubCell"/>
</dbReference>
<accession>A0A0J6XVS9</accession>
<dbReference type="SMART" id="SM00166">
    <property type="entry name" value="UBX"/>
    <property type="match status" value="1"/>
</dbReference>
<dbReference type="OrthoDB" id="2445133at2759"/>
<dbReference type="PANTHER" id="PTHR46424">
    <property type="entry name" value="UBX DOMAIN-CONTAINING PROTEIN 4"/>
    <property type="match status" value="1"/>
</dbReference>
<dbReference type="GO" id="GO:0036503">
    <property type="term" value="P:ERAD pathway"/>
    <property type="evidence" value="ECO:0007669"/>
    <property type="project" value="TreeGrafter"/>
</dbReference>
<dbReference type="EMBL" id="DS028093">
    <property type="protein sequence ID" value="KMP00291.1"/>
    <property type="molecule type" value="Genomic_DNA"/>
</dbReference>
<feature type="compositionally biased region" description="Basic and acidic residues" evidence="6">
    <location>
        <begin position="243"/>
        <end position="257"/>
    </location>
</feature>
<dbReference type="Proteomes" id="UP000054565">
    <property type="component" value="Unassembled WGS sequence"/>
</dbReference>
<dbReference type="STRING" id="404692.A0A0J6XVS9"/>
<evidence type="ECO:0000259" key="7">
    <source>
        <dbReference type="PROSITE" id="PS50033"/>
    </source>
</evidence>
<sequence length="452" mass="50401">MFYEGDLQSGITLAVQQAKQVVCFVRDEGEESTRWEDEYLADEEITQLLTSNSVALRLTAGSQEAGFLASFCPINKIPTLVAIKNGVLQEYIVSGTAEDELKKRLKTILNPTQVLQASQASQSEALSQPTHQVPTPSPSSDNVNTPAPEPEPSEEETPAEIARRESVRQGKRRAASPEPVSRPRDPAGNTQKIWRQQQFSRERREREERERVLALIRQDKEERRARAEQQRLSHTQQSDSQDTEQRPRPITQRDRASEYRLQVRVFDGSSIRSKFFPTQTVRNDVRPWIDSQRTDGNTPYNLKQILTPLPNKTISISEENQSLSDLGLGPTANLVMVPIHSYTEAYATSESSLPVRGLYAGYNLVTGAVGTVAGALGSFLGLTHGQPASPPETSSRAEQATGAGENSVRNPRSPRSNNIRTLYDGPSDEADRQFYNGNQLNFEPRIDQDKND</sequence>
<evidence type="ECO:0000256" key="5">
    <source>
        <dbReference type="ARBA" id="ARBA00046062"/>
    </source>
</evidence>
<evidence type="ECO:0000313" key="8">
    <source>
        <dbReference type="EMBL" id="KMP00291.1"/>
    </source>
</evidence>
<feature type="compositionally biased region" description="Low complexity" evidence="6">
    <location>
        <begin position="119"/>
        <end position="128"/>
    </location>
</feature>
<dbReference type="PROSITE" id="PS50033">
    <property type="entry name" value="UBX"/>
    <property type="match status" value="1"/>
</dbReference>
<feature type="region of interest" description="Disordered" evidence="6">
    <location>
        <begin position="384"/>
        <end position="452"/>
    </location>
</feature>